<dbReference type="Proteomes" id="UP000199452">
    <property type="component" value="Unassembled WGS sequence"/>
</dbReference>
<organism evidence="5 6">
    <name type="scientific">Williamwhitmania taraxaci</name>
    <dbReference type="NCBI Taxonomy" id="1640674"/>
    <lineage>
        <taxon>Bacteria</taxon>
        <taxon>Pseudomonadati</taxon>
        <taxon>Bacteroidota</taxon>
        <taxon>Bacteroidia</taxon>
        <taxon>Bacteroidales</taxon>
        <taxon>Williamwhitmaniaceae</taxon>
        <taxon>Williamwhitmania</taxon>
    </lineage>
</organism>
<evidence type="ECO:0000256" key="1">
    <source>
        <dbReference type="ARBA" id="ARBA00022490"/>
    </source>
</evidence>
<feature type="domain" description="Ribosome maturation factor RimP N-terminal" evidence="4">
    <location>
        <begin position="63"/>
        <end position="120"/>
    </location>
</feature>
<dbReference type="InterPro" id="IPR003728">
    <property type="entry name" value="Ribosome_maturation_RimP"/>
</dbReference>
<comment type="subcellular location">
    <subcellularLocation>
        <location evidence="3">Cytoplasm</location>
    </subcellularLocation>
</comment>
<dbReference type="Pfam" id="PF02576">
    <property type="entry name" value="RimP_N"/>
    <property type="match status" value="1"/>
</dbReference>
<proteinExistence type="inferred from homology"/>
<protein>
    <recommendedName>
        <fullName evidence="3">Ribosome maturation factor RimP</fullName>
    </recommendedName>
</protein>
<evidence type="ECO:0000259" key="4">
    <source>
        <dbReference type="Pfam" id="PF02576"/>
    </source>
</evidence>
<dbReference type="Gene3D" id="3.30.300.70">
    <property type="entry name" value="RimP-like superfamily, N-terminal"/>
    <property type="match status" value="1"/>
</dbReference>
<keyword evidence="6" id="KW-1185">Reference proteome</keyword>
<dbReference type="GO" id="GO:0000028">
    <property type="term" value="P:ribosomal small subunit assembly"/>
    <property type="evidence" value="ECO:0007669"/>
    <property type="project" value="TreeGrafter"/>
</dbReference>
<dbReference type="HAMAP" id="MF_01077">
    <property type="entry name" value="RimP"/>
    <property type="match status" value="1"/>
</dbReference>
<dbReference type="OrthoDB" id="9789702at2"/>
<evidence type="ECO:0000256" key="3">
    <source>
        <dbReference type="HAMAP-Rule" id="MF_01077"/>
    </source>
</evidence>
<dbReference type="PANTHER" id="PTHR33867:SF1">
    <property type="entry name" value="RIBOSOME MATURATION FACTOR RIMP"/>
    <property type="match status" value="1"/>
</dbReference>
<reference evidence="5 6" key="1">
    <citation type="submission" date="2016-09" db="EMBL/GenBank/DDBJ databases">
        <authorList>
            <person name="Capua I."/>
            <person name="De Benedictis P."/>
            <person name="Joannis T."/>
            <person name="Lombin L.H."/>
            <person name="Cattoli G."/>
        </authorList>
    </citation>
    <scope>NUCLEOTIDE SEQUENCE [LARGE SCALE GENOMIC DNA]</scope>
    <source>
        <strain evidence="5 6">A7P-90m</strain>
    </source>
</reference>
<dbReference type="GO" id="GO:0006412">
    <property type="term" value="P:translation"/>
    <property type="evidence" value="ECO:0007669"/>
    <property type="project" value="TreeGrafter"/>
</dbReference>
<gene>
    <name evidence="3" type="primary">rimP</name>
    <name evidence="5" type="ORF">SAMN05216323_103327</name>
</gene>
<dbReference type="PANTHER" id="PTHR33867">
    <property type="entry name" value="RIBOSOME MATURATION FACTOR RIMP"/>
    <property type="match status" value="1"/>
</dbReference>
<dbReference type="NCBIfam" id="NF002531">
    <property type="entry name" value="PRK02001.1"/>
    <property type="match status" value="1"/>
</dbReference>
<evidence type="ECO:0000256" key="2">
    <source>
        <dbReference type="ARBA" id="ARBA00022517"/>
    </source>
</evidence>
<keyword evidence="1 3" id="KW-0963">Cytoplasm</keyword>
<accession>A0A1G6LZW7</accession>
<dbReference type="AlphaFoldDB" id="A0A1G6LZW7"/>
<dbReference type="InterPro" id="IPR028989">
    <property type="entry name" value="RimP_N"/>
</dbReference>
<dbReference type="EMBL" id="FMYP01000033">
    <property type="protein sequence ID" value="SDC48246.1"/>
    <property type="molecule type" value="Genomic_DNA"/>
</dbReference>
<comment type="similarity">
    <text evidence="3">Belongs to the RimP family.</text>
</comment>
<comment type="function">
    <text evidence="3">Required for maturation of 30S ribosomal subunits.</text>
</comment>
<dbReference type="InterPro" id="IPR035956">
    <property type="entry name" value="RimP_N_sf"/>
</dbReference>
<dbReference type="GO" id="GO:0005829">
    <property type="term" value="C:cytosol"/>
    <property type="evidence" value="ECO:0007669"/>
    <property type="project" value="TreeGrafter"/>
</dbReference>
<sequence>MQQNISNFFNIFGKLAENDYFCRVKSTVDGGGGTGVPHFIMQNSVMLKQEEIRELVKQEAIARGLFLVDVKVNNQNVIEVEIDSEGGIGIKECIEVNKAIEALLDREKNDFELTVASPGLGQPLKVFEQYQKNIGKTLDIVTVTGEKLKGVLLEASLEEGIALEVSEKRVVDGTSRKRAMVVEVYKMKLEEIKTAKVVISFK</sequence>
<dbReference type="STRING" id="1640674.SAMN05216323_103327"/>
<dbReference type="SUPFAM" id="SSF75420">
    <property type="entry name" value="YhbC-like, N-terminal domain"/>
    <property type="match status" value="1"/>
</dbReference>
<evidence type="ECO:0000313" key="6">
    <source>
        <dbReference type="Proteomes" id="UP000199452"/>
    </source>
</evidence>
<keyword evidence="2 3" id="KW-0690">Ribosome biogenesis</keyword>
<name>A0A1G6LZW7_9BACT</name>
<evidence type="ECO:0000313" key="5">
    <source>
        <dbReference type="EMBL" id="SDC48246.1"/>
    </source>
</evidence>